<proteinExistence type="predicted"/>
<dbReference type="EMBL" id="JBHULY010000016">
    <property type="protein sequence ID" value="MFD2726295.1"/>
    <property type="molecule type" value="Genomic_DNA"/>
</dbReference>
<keyword evidence="3" id="KW-1185">Reference proteome</keyword>
<dbReference type="SUPFAM" id="SSF160719">
    <property type="entry name" value="gpW/gp25-like"/>
    <property type="match status" value="1"/>
</dbReference>
<dbReference type="Gene3D" id="3.10.450.40">
    <property type="match status" value="1"/>
</dbReference>
<name>A0ABW5TAM0_9FLAO</name>
<dbReference type="Pfam" id="PF04965">
    <property type="entry name" value="GPW_gp25"/>
    <property type="match status" value="1"/>
</dbReference>
<evidence type="ECO:0000313" key="2">
    <source>
        <dbReference type="EMBL" id="MFD2726295.1"/>
    </source>
</evidence>
<organism evidence="2 3">
    <name type="scientific">Hyunsoonleella rubra</name>
    <dbReference type="NCBI Taxonomy" id="1737062"/>
    <lineage>
        <taxon>Bacteria</taxon>
        <taxon>Pseudomonadati</taxon>
        <taxon>Bacteroidota</taxon>
        <taxon>Flavobacteriia</taxon>
        <taxon>Flavobacteriales</taxon>
        <taxon>Flavobacteriaceae</taxon>
    </lineage>
</organism>
<dbReference type="Proteomes" id="UP001597476">
    <property type="component" value="Unassembled WGS sequence"/>
</dbReference>
<accession>A0ABW5TAM0</accession>
<reference evidence="3" key="1">
    <citation type="journal article" date="2019" name="Int. J. Syst. Evol. Microbiol.">
        <title>The Global Catalogue of Microorganisms (GCM) 10K type strain sequencing project: providing services to taxonomists for standard genome sequencing and annotation.</title>
        <authorList>
            <consortium name="The Broad Institute Genomics Platform"/>
            <consortium name="The Broad Institute Genome Sequencing Center for Infectious Disease"/>
            <person name="Wu L."/>
            <person name="Ma J."/>
        </authorList>
    </citation>
    <scope>NUCLEOTIDE SEQUENCE [LARGE SCALE GENOMIC DNA]</scope>
    <source>
        <strain evidence="3">KCTC 42398</strain>
    </source>
</reference>
<gene>
    <name evidence="2" type="ORF">ACFSR8_08720</name>
</gene>
<evidence type="ECO:0000259" key="1">
    <source>
        <dbReference type="Pfam" id="PF04965"/>
    </source>
</evidence>
<evidence type="ECO:0000313" key="3">
    <source>
        <dbReference type="Proteomes" id="UP001597476"/>
    </source>
</evidence>
<comment type="caution">
    <text evidence="2">The sequence shown here is derived from an EMBL/GenBank/DDBJ whole genome shotgun (WGS) entry which is preliminary data.</text>
</comment>
<dbReference type="InterPro" id="IPR007048">
    <property type="entry name" value="IraD/Gp25-like"/>
</dbReference>
<protein>
    <submittedName>
        <fullName evidence="2">GPW/gp25 family protein</fullName>
    </submittedName>
</protein>
<sequence length="143" mass="16711">MVKDNYKLPLKPSYLFKKQEHPKCGLKESIAHFIHLLNTSYFGECRFDESFGCSIWELDFDNLKSGTKLRTLIKASLESSLKKHEARLTRISVDVKIKQEEIEGAKSVNRIKKRIDLLIKGKIKKTNEDFSYIEYFYIGPLSY</sequence>
<dbReference type="RefSeq" id="WP_380291093.1">
    <property type="nucleotide sequence ID" value="NZ_JBHULY010000016.1"/>
</dbReference>
<feature type="domain" description="IraD/Gp25-like" evidence="1">
    <location>
        <begin position="27"/>
        <end position="124"/>
    </location>
</feature>